<evidence type="ECO:0000256" key="3">
    <source>
        <dbReference type="SAM" id="Phobius"/>
    </source>
</evidence>
<feature type="transmembrane region" description="Helical" evidence="3">
    <location>
        <begin position="204"/>
        <end position="221"/>
    </location>
</feature>
<dbReference type="Proteomes" id="UP000215914">
    <property type="component" value="Chromosome 17"/>
</dbReference>
<keyword evidence="3" id="KW-0472">Membrane</keyword>
<dbReference type="InParanoid" id="A0A251RLP5"/>
<dbReference type="EMBL" id="CM007906">
    <property type="protein sequence ID" value="OTF85226.1"/>
    <property type="molecule type" value="Genomic_DNA"/>
</dbReference>
<dbReference type="InterPro" id="IPR036259">
    <property type="entry name" value="MFS_trans_sf"/>
</dbReference>
<evidence type="ECO:0000256" key="2">
    <source>
        <dbReference type="SAM" id="MobiDB-lite"/>
    </source>
</evidence>
<feature type="transmembrane region" description="Helical" evidence="3">
    <location>
        <begin position="339"/>
        <end position="360"/>
    </location>
</feature>
<dbReference type="CDD" id="cd06174">
    <property type="entry name" value="MFS"/>
    <property type="match status" value="1"/>
</dbReference>
<keyword evidence="3" id="KW-0812">Transmembrane</keyword>
<feature type="compositionally biased region" description="Acidic residues" evidence="2">
    <location>
        <begin position="53"/>
        <end position="62"/>
    </location>
</feature>
<reference evidence="4 6" key="1">
    <citation type="journal article" date="2017" name="Nature">
        <title>The sunflower genome provides insights into oil metabolism, flowering and Asterid evolution.</title>
        <authorList>
            <person name="Badouin H."/>
            <person name="Gouzy J."/>
            <person name="Grassa C.J."/>
            <person name="Murat F."/>
            <person name="Staton S.E."/>
            <person name="Cottret L."/>
            <person name="Lelandais-Briere C."/>
            <person name="Owens G.L."/>
            <person name="Carrere S."/>
            <person name="Mayjonade B."/>
            <person name="Legrand L."/>
            <person name="Gill N."/>
            <person name="Kane N.C."/>
            <person name="Bowers J.E."/>
            <person name="Hubner S."/>
            <person name="Bellec A."/>
            <person name="Berard A."/>
            <person name="Berges H."/>
            <person name="Blanchet N."/>
            <person name="Boniface M.C."/>
            <person name="Brunel D."/>
            <person name="Catrice O."/>
            <person name="Chaidir N."/>
            <person name="Claudel C."/>
            <person name="Donnadieu C."/>
            <person name="Faraut T."/>
            <person name="Fievet G."/>
            <person name="Helmstetter N."/>
            <person name="King M."/>
            <person name="Knapp S.J."/>
            <person name="Lai Z."/>
            <person name="Le Paslier M.C."/>
            <person name="Lippi Y."/>
            <person name="Lorenzon L."/>
            <person name="Mandel J.R."/>
            <person name="Marage G."/>
            <person name="Marchand G."/>
            <person name="Marquand E."/>
            <person name="Bret-Mestries E."/>
            <person name="Morien E."/>
            <person name="Nambeesan S."/>
            <person name="Nguyen T."/>
            <person name="Pegot-Espagnet P."/>
            <person name="Pouilly N."/>
            <person name="Raftis F."/>
            <person name="Sallet E."/>
            <person name="Schiex T."/>
            <person name="Thomas J."/>
            <person name="Vandecasteele C."/>
            <person name="Vares D."/>
            <person name="Vear F."/>
            <person name="Vautrin S."/>
            <person name="Crespi M."/>
            <person name="Mangin B."/>
            <person name="Burke J.M."/>
            <person name="Salse J."/>
            <person name="Munos S."/>
            <person name="Vincourt P."/>
            <person name="Rieseberg L.H."/>
            <person name="Langlade N.B."/>
        </authorList>
    </citation>
    <scope>NUCLEOTIDE SEQUENCE [LARGE SCALE GENOMIC DNA]</scope>
    <source>
        <strain evidence="6">cv. SF193</strain>
        <tissue evidence="4">Leaves</tissue>
    </source>
</reference>
<dbReference type="OMA" id="CSYFIHT"/>
<dbReference type="EMBL" id="MNCJ02000332">
    <property type="protein sequence ID" value="KAF5753838.1"/>
    <property type="molecule type" value="Genomic_DNA"/>
</dbReference>
<dbReference type="PANTHER" id="PTHR37891:SF1">
    <property type="entry name" value="OS06G0113900 PROTEIN"/>
    <property type="match status" value="1"/>
</dbReference>
<feature type="transmembrane region" description="Helical" evidence="3">
    <location>
        <begin position="151"/>
        <end position="171"/>
    </location>
</feature>
<feature type="region of interest" description="Disordered" evidence="2">
    <location>
        <begin position="1"/>
        <end position="63"/>
    </location>
</feature>
<organism evidence="5 6">
    <name type="scientific">Helianthus annuus</name>
    <name type="common">Common sunflower</name>
    <dbReference type="NCBI Taxonomy" id="4232"/>
    <lineage>
        <taxon>Eukaryota</taxon>
        <taxon>Viridiplantae</taxon>
        <taxon>Streptophyta</taxon>
        <taxon>Embryophyta</taxon>
        <taxon>Tracheophyta</taxon>
        <taxon>Spermatophyta</taxon>
        <taxon>Magnoliopsida</taxon>
        <taxon>eudicotyledons</taxon>
        <taxon>Gunneridae</taxon>
        <taxon>Pentapetalae</taxon>
        <taxon>asterids</taxon>
        <taxon>campanulids</taxon>
        <taxon>Asterales</taxon>
        <taxon>Asteraceae</taxon>
        <taxon>Asteroideae</taxon>
        <taxon>Heliantheae alliance</taxon>
        <taxon>Heliantheae</taxon>
        <taxon>Helianthus</taxon>
    </lineage>
</organism>
<gene>
    <name evidence="5" type="ORF">HannXRQ_Chr17g0537681</name>
    <name evidence="4" type="ORF">HanXRQr2_Chr17g0784541</name>
</gene>
<feature type="transmembrane region" description="Helical" evidence="3">
    <location>
        <begin position="282"/>
        <end position="304"/>
    </location>
</feature>
<evidence type="ECO:0000313" key="4">
    <source>
        <dbReference type="EMBL" id="KAF5753838.1"/>
    </source>
</evidence>
<feature type="transmembrane region" description="Helical" evidence="3">
    <location>
        <begin position="372"/>
        <end position="389"/>
    </location>
</feature>
<feature type="transmembrane region" description="Helical" evidence="3">
    <location>
        <begin position="433"/>
        <end position="453"/>
    </location>
</feature>
<sequence>MSEENHETNEVVRPRSMEHDESGHSVDQDDESRRSMDVKAMDTSVDQVKSETETEDYDEYEDDKPTRGEVMGWCFYELSSYFTHTVLITVVFPLIISQTFSKPPPEPARGWYKNVRGLDCTKKETTLFEALTYARINVGDLSFSPLEWTSISWFSGLILAGPLLAYISILLDHRQNSQLITAIATAIGAIFCLPAGIIKTPWIIPPYIAAIVASNTVGSAFHNRHLGLMVRGFVGATIRKLHFPNRQAISSWLSLYATAGGCLGAAAIASFTYYMLRNPEGFVSLWVVSIFSGILWFVGIVHILTAVRSNGIGSSVTNCRISSKYFISIFNYPHAAGSLVGVFLSSFSTMSIFTGAVLYIVGQLCTPPQDILFTWLTYFFFPVLALPLLHPVQKVIQSDAVKMQIFGFLLSTLTSGMGFYYRKENWHNNHVLVLAAAQSIASGVLHAHSRILLMDCAPAGKEGVFAAWFAWVRMLGAFVGFAIGSSGVGSVNRSFGAAFVAAVIGIVALIFSNISSYGGAVAAGHVRKRRETESPVRGSKDLAKVEGKEDLEGTQDRSMEV</sequence>
<keyword evidence="6" id="KW-1185">Reference proteome</keyword>
<feature type="region of interest" description="Disordered" evidence="2">
    <location>
        <begin position="530"/>
        <end position="561"/>
    </location>
</feature>
<name>A0A251RLP5_HELAN</name>
<comment type="similarity">
    <text evidence="1">Belongs to the major facilitator superfamily. Phosphate:H(+) symporter (TC 2.A.1.9) family.</text>
</comment>
<evidence type="ECO:0000313" key="6">
    <source>
        <dbReference type="Proteomes" id="UP000215914"/>
    </source>
</evidence>
<reference evidence="5" key="2">
    <citation type="submission" date="2017-02" db="EMBL/GenBank/DDBJ databases">
        <title>Sunflower complete genome.</title>
        <authorList>
            <person name="Langlade N."/>
            <person name="Munos S."/>
        </authorList>
    </citation>
    <scope>NUCLEOTIDE SEQUENCE [LARGE SCALE GENOMIC DNA]</scope>
    <source>
        <tissue evidence="5">Leaves</tissue>
    </source>
</reference>
<evidence type="ECO:0000256" key="1">
    <source>
        <dbReference type="ARBA" id="ARBA00044504"/>
    </source>
</evidence>
<proteinExistence type="inferred from homology"/>
<feature type="transmembrane region" description="Helical" evidence="3">
    <location>
        <begin position="495"/>
        <end position="520"/>
    </location>
</feature>
<dbReference type="SUPFAM" id="SSF103473">
    <property type="entry name" value="MFS general substrate transporter"/>
    <property type="match status" value="1"/>
</dbReference>
<feature type="transmembrane region" description="Helical" evidence="3">
    <location>
        <begin position="401"/>
        <end position="421"/>
    </location>
</feature>
<feature type="transmembrane region" description="Helical" evidence="3">
    <location>
        <begin position="74"/>
        <end position="96"/>
    </location>
</feature>
<keyword evidence="3" id="KW-1133">Transmembrane helix</keyword>
<dbReference type="OrthoDB" id="1869137at2759"/>
<dbReference type="PANTHER" id="PTHR37891">
    <property type="entry name" value="OS06G0113900 PROTEIN"/>
    <property type="match status" value="1"/>
</dbReference>
<dbReference type="AlphaFoldDB" id="A0A251RLP5"/>
<protein>
    <submittedName>
        <fullName evidence="4">Major facilitator superfamily domain, MFS transporter superfamily</fullName>
    </submittedName>
    <submittedName>
        <fullName evidence="5">Putative major facilitator superfamily domain-containing protein</fullName>
    </submittedName>
</protein>
<reference evidence="4" key="3">
    <citation type="submission" date="2020-06" db="EMBL/GenBank/DDBJ databases">
        <title>Helianthus annuus Genome sequencing and assembly Release 2.</title>
        <authorList>
            <person name="Gouzy J."/>
            <person name="Langlade N."/>
            <person name="Munos S."/>
        </authorList>
    </citation>
    <scope>NUCLEOTIDE SEQUENCE</scope>
    <source>
        <tissue evidence="4">Leaves</tissue>
    </source>
</reference>
<feature type="transmembrane region" description="Helical" evidence="3">
    <location>
        <begin position="465"/>
        <end position="483"/>
    </location>
</feature>
<evidence type="ECO:0000313" key="5">
    <source>
        <dbReference type="EMBL" id="OTF85226.1"/>
    </source>
</evidence>
<feature type="compositionally biased region" description="Basic and acidic residues" evidence="2">
    <location>
        <begin position="1"/>
        <end position="40"/>
    </location>
</feature>
<feature type="transmembrane region" description="Helical" evidence="3">
    <location>
        <begin position="253"/>
        <end position="276"/>
    </location>
</feature>
<feature type="transmembrane region" description="Helical" evidence="3">
    <location>
        <begin position="178"/>
        <end position="198"/>
    </location>
</feature>
<dbReference type="Gramene" id="mRNA:HanXRQr2_Chr17g0784541">
    <property type="protein sequence ID" value="mRNA:HanXRQr2_Chr17g0784541"/>
    <property type="gene ID" value="HanXRQr2_Chr17g0784541"/>
</dbReference>
<accession>A0A251RLP5</accession>